<accession>A0A9D8PJ13</accession>
<comment type="caution">
    <text evidence="1">The sequence shown here is derived from an EMBL/GenBank/DDBJ whole genome shotgun (WGS) entry which is preliminary data.</text>
</comment>
<dbReference type="EMBL" id="JAFGIX010000008">
    <property type="protein sequence ID" value="MBN1571861.1"/>
    <property type="molecule type" value="Genomic_DNA"/>
</dbReference>
<proteinExistence type="predicted"/>
<sequence>MGNIFKDNYGGDKYGAEIQLDKIGKEVIIGLAMDDEEIIKIGRGDSVEFSGKLINFKNFGYGVGKIYLYNGRLKKK</sequence>
<reference evidence="1" key="1">
    <citation type="journal article" date="2021" name="Environ. Microbiol.">
        <title>Genomic characterization of three novel Desulfobacterota classes expand the metabolic and phylogenetic diversity of the phylum.</title>
        <authorList>
            <person name="Murphy C.L."/>
            <person name="Biggerstaff J."/>
            <person name="Eichhorn A."/>
            <person name="Ewing E."/>
            <person name="Shahan R."/>
            <person name="Soriano D."/>
            <person name="Stewart S."/>
            <person name="VanMol K."/>
            <person name="Walker R."/>
            <person name="Walters P."/>
            <person name="Elshahed M.S."/>
            <person name="Youssef N.H."/>
        </authorList>
    </citation>
    <scope>NUCLEOTIDE SEQUENCE</scope>
    <source>
        <strain evidence="1">Zod_Metabat.24</strain>
    </source>
</reference>
<organism evidence="1 2">
    <name type="scientific">Candidatus Zymogenus saltonus</name>
    <dbReference type="NCBI Taxonomy" id="2844893"/>
    <lineage>
        <taxon>Bacteria</taxon>
        <taxon>Deltaproteobacteria</taxon>
        <taxon>Candidatus Zymogenia</taxon>
        <taxon>Candidatus Zymogeniales</taxon>
        <taxon>Candidatus Zymogenaceae</taxon>
        <taxon>Candidatus Zymogenus</taxon>
    </lineage>
</organism>
<reference evidence="1" key="2">
    <citation type="submission" date="2021-01" db="EMBL/GenBank/DDBJ databases">
        <authorList>
            <person name="Hahn C.R."/>
            <person name="Youssef N.H."/>
            <person name="Elshahed M."/>
        </authorList>
    </citation>
    <scope>NUCLEOTIDE SEQUENCE</scope>
    <source>
        <strain evidence="1">Zod_Metabat.24</strain>
    </source>
</reference>
<dbReference type="Proteomes" id="UP000809273">
    <property type="component" value="Unassembled WGS sequence"/>
</dbReference>
<gene>
    <name evidence="1" type="ORF">JW984_01555</name>
</gene>
<evidence type="ECO:0000313" key="2">
    <source>
        <dbReference type="Proteomes" id="UP000809273"/>
    </source>
</evidence>
<name>A0A9D8PJ13_9DELT</name>
<protein>
    <submittedName>
        <fullName evidence="1">Uncharacterized protein</fullName>
    </submittedName>
</protein>
<dbReference type="AlphaFoldDB" id="A0A9D8PJ13"/>
<evidence type="ECO:0000313" key="1">
    <source>
        <dbReference type="EMBL" id="MBN1571861.1"/>
    </source>
</evidence>